<reference evidence="2 3" key="1">
    <citation type="submission" date="2019-10" db="EMBL/GenBank/DDBJ databases">
        <title>Taxonomy of Antarctic Massilia spp.: description of Massilia rubra sp. nov., Massilia aquatica sp. nov., Massilia mucilaginosa sp. nov., Massilia frigida sp. nov. isolated from streams, lakes and regoliths.</title>
        <authorList>
            <person name="Holochova P."/>
            <person name="Sedlacek I."/>
            <person name="Kralova S."/>
            <person name="Maslanova I."/>
            <person name="Busse H.-J."/>
            <person name="Stankova E."/>
            <person name="Vrbovska V."/>
            <person name="Kovarovic V."/>
            <person name="Bartak M."/>
            <person name="Svec P."/>
            <person name="Pantucek R."/>
        </authorList>
    </citation>
    <scope>NUCLEOTIDE SEQUENCE [LARGE SCALE GENOMIC DNA]</scope>
    <source>
        <strain evidence="2 3">CCM 8694</strain>
    </source>
</reference>
<dbReference type="InterPro" id="IPR023210">
    <property type="entry name" value="NADP_OxRdtase_dom"/>
</dbReference>
<dbReference type="PANTHER" id="PTHR43364">
    <property type="entry name" value="NADH-SPECIFIC METHYLGLYOXAL REDUCTASE-RELATED"/>
    <property type="match status" value="1"/>
</dbReference>
<name>A0ABX0MPE9_9BURK</name>
<evidence type="ECO:0000313" key="2">
    <source>
        <dbReference type="EMBL" id="NHZ64652.1"/>
    </source>
</evidence>
<dbReference type="Gene3D" id="3.20.20.100">
    <property type="entry name" value="NADP-dependent oxidoreductase domain"/>
    <property type="match status" value="1"/>
</dbReference>
<comment type="caution">
    <text evidence="2">The sequence shown here is derived from an EMBL/GenBank/DDBJ whole genome shotgun (WGS) entry which is preliminary data.</text>
</comment>
<evidence type="ECO:0000259" key="1">
    <source>
        <dbReference type="Pfam" id="PF00248"/>
    </source>
</evidence>
<dbReference type="RefSeq" id="WP_167238678.1">
    <property type="nucleotide sequence ID" value="NZ_WHJF01000059.1"/>
</dbReference>
<evidence type="ECO:0000313" key="3">
    <source>
        <dbReference type="Proteomes" id="UP000610594"/>
    </source>
</evidence>
<feature type="domain" description="NADP-dependent oxidoreductase" evidence="1">
    <location>
        <begin position="15"/>
        <end position="320"/>
    </location>
</feature>
<protein>
    <submittedName>
        <fullName evidence="2">Aldo/keto reductase</fullName>
    </submittedName>
</protein>
<organism evidence="2 3">
    <name type="scientific">Massilia genomosp. 1</name>
    <dbReference type="NCBI Taxonomy" id="2609280"/>
    <lineage>
        <taxon>Bacteria</taxon>
        <taxon>Pseudomonadati</taxon>
        <taxon>Pseudomonadota</taxon>
        <taxon>Betaproteobacteria</taxon>
        <taxon>Burkholderiales</taxon>
        <taxon>Oxalobacteraceae</taxon>
        <taxon>Telluria group</taxon>
        <taxon>Massilia</taxon>
    </lineage>
</organism>
<dbReference type="PANTHER" id="PTHR43364:SF18">
    <property type="entry name" value="OXIDOREDUCTASE"/>
    <property type="match status" value="1"/>
</dbReference>
<dbReference type="Proteomes" id="UP000610594">
    <property type="component" value="Unassembled WGS sequence"/>
</dbReference>
<dbReference type="SUPFAM" id="SSF51430">
    <property type="entry name" value="NAD(P)-linked oxidoreductase"/>
    <property type="match status" value="1"/>
</dbReference>
<dbReference type="EMBL" id="WHJF01000059">
    <property type="protein sequence ID" value="NHZ64652.1"/>
    <property type="molecule type" value="Genomic_DNA"/>
</dbReference>
<sequence>MRYKQLGNTGLFVSELCLGTMTFGPPGQAGLYHDIAGMDQATADKIVQRCLDAGVNLFDTADVYTHGHAERMLGQALKNLGVARKDVVIATKVFNPSGAGPNDRGASRGHIMDAVVASLARLQTEYIDLYQVHANDPVTPLEETLRAFDDLVSRGLVRHAGVSNWPAWRIAKANGIAERRGYGRFETVQAYYSIAGRDVERELAPMVSEEKMGLLAWSPLAGGLLSGKFGPDSINQGRRATFNFPPVDNDKAWACVAAMRTIAEKHAANVASVALAYVLAKPFVTSVVMGAKRLDQLEQNLGAMNLELDADDLSQLDSVSKLTPEYPGWMLERTAATRMPAGVQLKPGADASTGRQTASS</sequence>
<accession>A0ABX0MPE9</accession>
<gene>
    <name evidence="2" type="ORF">F1735_20515</name>
</gene>
<dbReference type="CDD" id="cd19091">
    <property type="entry name" value="AKR_PsAKR"/>
    <property type="match status" value="1"/>
</dbReference>
<keyword evidence="3" id="KW-1185">Reference proteome</keyword>
<proteinExistence type="predicted"/>
<dbReference type="InterPro" id="IPR050523">
    <property type="entry name" value="AKR_Detox_Biosynth"/>
</dbReference>
<dbReference type="Pfam" id="PF00248">
    <property type="entry name" value="Aldo_ket_red"/>
    <property type="match status" value="1"/>
</dbReference>
<dbReference type="InterPro" id="IPR036812">
    <property type="entry name" value="NAD(P)_OxRdtase_dom_sf"/>
</dbReference>